<protein>
    <submittedName>
        <fullName evidence="1">Uncharacterized protein</fullName>
    </submittedName>
</protein>
<dbReference type="AlphaFoldDB" id="A0A6C0C6Q1"/>
<dbReference type="EMBL" id="MN739352">
    <property type="protein sequence ID" value="QHT00003.1"/>
    <property type="molecule type" value="Genomic_DNA"/>
</dbReference>
<reference evidence="1" key="1">
    <citation type="journal article" date="2020" name="Nature">
        <title>Giant virus diversity and host interactions through global metagenomics.</title>
        <authorList>
            <person name="Schulz F."/>
            <person name="Roux S."/>
            <person name="Paez-Espino D."/>
            <person name="Jungbluth S."/>
            <person name="Walsh D.A."/>
            <person name="Denef V.J."/>
            <person name="McMahon K.D."/>
            <person name="Konstantinidis K.T."/>
            <person name="Eloe-Fadrosh E.A."/>
            <person name="Kyrpides N.C."/>
            <person name="Woyke T."/>
        </authorList>
    </citation>
    <scope>NUCLEOTIDE SEQUENCE</scope>
    <source>
        <strain evidence="1">GVMAG-M-3300020192-26</strain>
    </source>
</reference>
<proteinExistence type="predicted"/>
<name>A0A6C0C6Q1_9ZZZZ</name>
<sequence>MIDNHLLTNVIDIHFCILIFDKQIYEFISSAIIST</sequence>
<organism evidence="1">
    <name type="scientific">viral metagenome</name>
    <dbReference type="NCBI Taxonomy" id="1070528"/>
    <lineage>
        <taxon>unclassified sequences</taxon>
        <taxon>metagenomes</taxon>
        <taxon>organismal metagenomes</taxon>
    </lineage>
</organism>
<accession>A0A6C0C6Q1</accession>
<evidence type="ECO:0000313" key="1">
    <source>
        <dbReference type="EMBL" id="QHT00003.1"/>
    </source>
</evidence>